<dbReference type="CDD" id="cd00090">
    <property type="entry name" value="HTH_ARSR"/>
    <property type="match status" value="1"/>
</dbReference>
<dbReference type="InterPro" id="IPR036390">
    <property type="entry name" value="WH_DNA-bd_sf"/>
</dbReference>
<dbReference type="Proteomes" id="UP000618382">
    <property type="component" value="Unassembled WGS sequence"/>
</dbReference>
<name>A0A7Y9FJ61_9CELL</name>
<dbReference type="CDD" id="cd05403">
    <property type="entry name" value="NT_KNTase_like"/>
    <property type="match status" value="1"/>
</dbReference>
<dbReference type="Gene3D" id="1.10.10.10">
    <property type="entry name" value="Winged helix-like DNA-binding domain superfamily/Winged helix DNA-binding domain"/>
    <property type="match status" value="1"/>
</dbReference>
<comment type="caution">
    <text evidence="2">The sequence shown here is derived from an EMBL/GenBank/DDBJ whole genome shotgun (WGS) entry which is preliminary data.</text>
</comment>
<dbReference type="RefSeq" id="WP_140460174.1">
    <property type="nucleotide sequence ID" value="NZ_BAABFI010000013.1"/>
</dbReference>
<dbReference type="SUPFAM" id="SSF46785">
    <property type="entry name" value="Winged helix' DNA-binding domain"/>
    <property type="match status" value="1"/>
</dbReference>
<keyword evidence="4" id="KW-1185">Reference proteome</keyword>
<reference evidence="2 3" key="1">
    <citation type="submission" date="2020-07" db="EMBL/GenBank/DDBJ databases">
        <title>Sequencing the genomes of 1000 actinobacteria strains.</title>
        <authorList>
            <person name="Klenk H.-P."/>
        </authorList>
    </citation>
    <scope>NUCLEOTIDE SEQUENCE [LARGE SCALE GENOMIC DNA]</scope>
    <source>
        <strain evidence="2 3">DSM 24482</strain>
    </source>
</reference>
<keyword evidence="2" id="KW-0808">Transferase</keyword>
<accession>A0A7Y9FJ61</accession>
<dbReference type="EMBL" id="BONN01000005">
    <property type="protein sequence ID" value="GIG32931.1"/>
    <property type="molecule type" value="Genomic_DNA"/>
</dbReference>
<proteinExistence type="predicted"/>
<organism evidence="2 3">
    <name type="scientific">Cellulomonas oligotrophica</name>
    <dbReference type="NCBI Taxonomy" id="931536"/>
    <lineage>
        <taxon>Bacteria</taxon>
        <taxon>Bacillati</taxon>
        <taxon>Actinomycetota</taxon>
        <taxon>Actinomycetes</taxon>
        <taxon>Micrococcales</taxon>
        <taxon>Cellulomonadaceae</taxon>
        <taxon>Cellulomonas</taxon>
    </lineage>
</organism>
<dbReference type="GO" id="GO:0016740">
    <property type="term" value="F:transferase activity"/>
    <property type="evidence" value="ECO:0007669"/>
    <property type="project" value="UniProtKB-KW"/>
</dbReference>
<evidence type="ECO:0000313" key="1">
    <source>
        <dbReference type="EMBL" id="GIG32931.1"/>
    </source>
</evidence>
<evidence type="ECO:0000313" key="2">
    <source>
        <dbReference type="EMBL" id="NYD87862.1"/>
    </source>
</evidence>
<evidence type="ECO:0000313" key="4">
    <source>
        <dbReference type="Proteomes" id="UP000618382"/>
    </source>
</evidence>
<sequence length="199" mass="21318">MREAPPPLLPILRSQVQGQLLATTYLSPDDEFTVTDLARRAGASVKAMAHEVSRLVAAGLLSDRRVGTARLVRRGPRTPMTGPMTDLLAVTYGPVPVLSEELAGVQGVEQAFVYGSWAARFHGEPGPVPGDVDVLVVGDASLDALDDVAQRAEVRLGRQVSVHRVSRDRWESPPPADAFLASLRSRPLVPLTLAKDDAS</sequence>
<dbReference type="EMBL" id="JACCBK010000001">
    <property type="protein sequence ID" value="NYD87862.1"/>
    <property type="molecule type" value="Genomic_DNA"/>
</dbReference>
<dbReference type="InterPro" id="IPR036388">
    <property type="entry name" value="WH-like_DNA-bd_sf"/>
</dbReference>
<gene>
    <name evidence="2" type="ORF">BKA21_003411</name>
    <name evidence="1" type="ORF">Col01nite_20900</name>
</gene>
<evidence type="ECO:0000313" key="3">
    <source>
        <dbReference type="Proteomes" id="UP000577956"/>
    </source>
</evidence>
<protein>
    <submittedName>
        <fullName evidence="1">ArsR family transcriptional regulator</fullName>
    </submittedName>
    <submittedName>
        <fullName evidence="2">Putative nucleotidyltransferase</fullName>
    </submittedName>
</protein>
<dbReference type="AlphaFoldDB" id="A0A7Y9FJ61"/>
<dbReference type="Proteomes" id="UP000577956">
    <property type="component" value="Unassembled WGS sequence"/>
</dbReference>
<reference evidence="1 4" key="2">
    <citation type="submission" date="2021-01" db="EMBL/GenBank/DDBJ databases">
        <title>Whole genome shotgun sequence of Cellulomonas oligotrophica NBRC 109435.</title>
        <authorList>
            <person name="Komaki H."/>
            <person name="Tamura T."/>
        </authorList>
    </citation>
    <scope>NUCLEOTIDE SEQUENCE [LARGE SCALE GENOMIC DNA]</scope>
    <source>
        <strain evidence="1 4">NBRC 109435</strain>
    </source>
</reference>
<dbReference type="InterPro" id="IPR011991">
    <property type="entry name" value="ArsR-like_HTH"/>
</dbReference>